<evidence type="ECO:0000256" key="1">
    <source>
        <dbReference type="ARBA" id="ARBA00004236"/>
    </source>
</evidence>
<keyword evidence="3" id="KW-0328">Glycosyltransferase</keyword>
<gene>
    <name evidence="7" type="ORF">HY730_04205</name>
</gene>
<keyword evidence="4" id="KW-0808">Transferase</keyword>
<dbReference type="PANTHER" id="PTHR43646">
    <property type="entry name" value="GLYCOSYLTRANSFERASE"/>
    <property type="match status" value="1"/>
</dbReference>
<dbReference type="Pfam" id="PF00535">
    <property type="entry name" value="Glycos_transf_2"/>
    <property type="match status" value="1"/>
</dbReference>
<feature type="domain" description="Glycosyltransferase 2-like" evidence="6">
    <location>
        <begin position="9"/>
        <end position="132"/>
    </location>
</feature>
<dbReference type="Proteomes" id="UP000772181">
    <property type="component" value="Unassembled WGS sequence"/>
</dbReference>
<keyword evidence="2" id="KW-1003">Cell membrane</keyword>
<dbReference type="InterPro" id="IPR029044">
    <property type="entry name" value="Nucleotide-diphossugar_trans"/>
</dbReference>
<dbReference type="InterPro" id="IPR001173">
    <property type="entry name" value="Glyco_trans_2-like"/>
</dbReference>
<sequence length="227" mass="24764">MSSVVGSISVVIPTLNECTHIASCLSQFSHLEGVEVIVVDGGSTDGTLKVALACGVKVLKTARGRGGQMNAGADSAKNEILLFLHADTTLPEGFEQHVRRALKEPGIIAGAFGLRIDAESSVLRLIERMVNLRAGFLQMPYGDQAIFLKNDTFRLLGGFPSIPIMEDFELVRRLKRLGHIAIVPFPVVTSARRWQSRGIFKATLINQFIVAGYCLGVSPKQLAKWYR</sequence>
<dbReference type="EMBL" id="JACQWF010000190">
    <property type="protein sequence ID" value="MBI4595564.1"/>
    <property type="molecule type" value="Genomic_DNA"/>
</dbReference>
<dbReference type="NCBIfam" id="TIGR04283">
    <property type="entry name" value="glyco_like_mftF"/>
    <property type="match status" value="1"/>
</dbReference>
<dbReference type="AlphaFoldDB" id="A0A933GMN0"/>
<comment type="subcellular location">
    <subcellularLocation>
        <location evidence="1">Cell membrane</location>
    </subcellularLocation>
</comment>
<dbReference type="GO" id="GO:0016757">
    <property type="term" value="F:glycosyltransferase activity"/>
    <property type="evidence" value="ECO:0007669"/>
    <property type="project" value="UniProtKB-KW"/>
</dbReference>
<evidence type="ECO:0000259" key="6">
    <source>
        <dbReference type="Pfam" id="PF00535"/>
    </source>
</evidence>
<evidence type="ECO:0000256" key="3">
    <source>
        <dbReference type="ARBA" id="ARBA00022676"/>
    </source>
</evidence>
<dbReference type="InterPro" id="IPR026461">
    <property type="entry name" value="Trfase_2_rSAM/seldom_assoc"/>
</dbReference>
<evidence type="ECO:0000256" key="4">
    <source>
        <dbReference type="ARBA" id="ARBA00022679"/>
    </source>
</evidence>
<reference evidence="7" key="1">
    <citation type="submission" date="2020-07" db="EMBL/GenBank/DDBJ databases">
        <title>Huge and variable diversity of episymbiotic CPR bacteria and DPANN archaea in groundwater ecosystems.</title>
        <authorList>
            <person name="He C.Y."/>
            <person name="Keren R."/>
            <person name="Whittaker M."/>
            <person name="Farag I.F."/>
            <person name="Doudna J."/>
            <person name="Cate J.H.D."/>
            <person name="Banfield J.F."/>
        </authorList>
    </citation>
    <scope>NUCLEOTIDE SEQUENCE</scope>
    <source>
        <strain evidence="7">NC_groundwater_1482_Ag_S-0.65um_47_24</strain>
    </source>
</reference>
<evidence type="ECO:0000313" key="8">
    <source>
        <dbReference type="Proteomes" id="UP000772181"/>
    </source>
</evidence>
<accession>A0A933GMN0</accession>
<dbReference type="SUPFAM" id="SSF53448">
    <property type="entry name" value="Nucleotide-diphospho-sugar transferases"/>
    <property type="match status" value="1"/>
</dbReference>
<proteinExistence type="predicted"/>
<name>A0A933GMN0_UNCTE</name>
<evidence type="ECO:0000256" key="2">
    <source>
        <dbReference type="ARBA" id="ARBA00022475"/>
    </source>
</evidence>
<dbReference type="Gene3D" id="3.90.550.10">
    <property type="entry name" value="Spore Coat Polysaccharide Biosynthesis Protein SpsA, Chain A"/>
    <property type="match status" value="1"/>
</dbReference>
<organism evidence="7 8">
    <name type="scientific">Tectimicrobiota bacterium</name>
    <dbReference type="NCBI Taxonomy" id="2528274"/>
    <lineage>
        <taxon>Bacteria</taxon>
        <taxon>Pseudomonadati</taxon>
        <taxon>Nitrospinota/Tectimicrobiota group</taxon>
        <taxon>Candidatus Tectimicrobiota</taxon>
    </lineage>
</organism>
<evidence type="ECO:0000313" key="7">
    <source>
        <dbReference type="EMBL" id="MBI4595564.1"/>
    </source>
</evidence>
<keyword evidence="5" id="KW-0472">Membrane</keyword>
<dbReference type="GO" id="GO:0005886">
    <property type="term" value="C:plasma membrane"/>
    <property type="evidence" value="ECO:0007669"/>
    <property type="project" value="UniProtKB-SubCell"/>
</dbReference>
<dbReference type="PANTHER" id="PTHR43646:SF2">
    <property type="entry name" value="GLYCOSYLTRANSFERASE 2-LIKE DOMAIN-CONTAINING PROTEIN"/>
    <property type="match status" value="1"/>
</dbReference>
<dbReference type="CDD" id="cd02522">
    <property type="entry name" value="GT_2_like_a"/>
    <property type="match status" value="1"/>
</dbReference>
<protein>
    <submittedName>
        <fullName evidence="7">TIGR04283 family arsenosugar biosynthesis glycosyltransferase</fullName>
    </submittedName>
</protein>
<comment type="caution">
    <text evidence="7">The sequence shown here is derived from an EMBL/GenBank/DDBJ whole genome shotgun (WGS) entry which is preliminary data.</text>
</comment>
<evidence type="ECO:0000256" key="5">
    <source>
        <dbReference type="ARBA" id="ARBA00023136"/>
    </source>
</evidence>